<evidence type="ECO:0000313" key="9">
    <source>
        <dbReference type="EMBL" id="KAK4324279.1"/>
    </source>
</evidence>
<dbReference type="GO" id="GO:0046872">
    <property type="term" value="F:metal ion binding"/>
    <property type="evidence" value="ECO:0007669"/>
    <property type="project" value="UniProtKB-KW"/>
</dbReference>
<dbReference type="EMBL" id="JAWZYT010000373">
    <property type="protein sequence ID" value="KAK4324279.1"/>
    <property type="molecule type" value="Genomic_DNA"/>
</dbReference>
<dbReference type="GO" id="GO:0005634">
    <property type="term" value="C:nucleus"/>
    <property type="evidence" value="ECO:0007669"/>
    <property type="project" value="UniProtKB-SubCell"/>
</dbReference>
<accession>A0AAE1QCE5</accession>
<dbReference type="Proteomes" id="UP001292094">
    <property type="component" value="Unassembled WGS sequence"/>
</dbReference>
<comment type="cofactor">
    <cofactor evidence="1">
        <name>a divalent metal cation</name>
        <dbReference type="ChEBI" id="CHEBI:60240"/>
    </cofactor>
</comment>
<feature type="domain" description="DDE Tnp4" evidence="8">
    <location>
        <begin position="112"/>
        <end position="276"/>
    </location>
</feature>
<dbReference type="PANTHER" id="PTHR22930">
    <property type="match status" value="1"/>
</dbReference>
<reference evidence="9" key="1">
    <citation type="submission" date="2023-11" db="EMBL/GenBank/DDBJ databases">
        <title>Genome assemblies of two species of porcelain crab, Petrolisthes cinctipes and Petrolisthes manimaculis (Anomura: Porcellanidae).</title>
        <authorList>
            <person name="Angst P."/>
        </authorList>
    </citation>
    <scope>NUCLEOTIDE SEQUENCE</scope>
    <source>
        <strain evidence="9">PB745_02</strain>
        <tissue evidence="9">Gill</tissue>
    </source>
</reference>
<dbReference type="AlphaFoldDB" id="A0AAE1QCE5"/>
<evidence type="ECO:0000256" key="7">
    <source>
        <dbReference type="ARBA" id="ARBA00023242"/>
    </source>
</evidence>
<organism evidence="9 10">
    <name type="scientific">Petrolisthes manimaculis</name>
    <dbReference type="NCBI Taxonomy" id="1843537"/>
    <lineage>
        <taxon>Eukaryota</taxon>
        <taxon>Metazoa</taxon>
        <taxon>Ecdysozoa</taxon>
        <taxon>Arthropoda</taxon>
        <taxon>Crustacea</taxon>
        <taxon>Multicrustacea</taxon>
        <taxon>Malacostraca</taxon>
        <taxon>Eumalacostraca</taxon>
        <taxon>Eucarida</taxon>
        <taxon>Decapoda</taxon>
        <taxon>Pleocyemata</taxon>
        <taxon>Anomura</taxon>
        <taxon>Galatheoidea</taxon>
        <taxon>Porcellanidae</taxon>
        <taxon>Petrolisthes</taxon>
    </lineage>
</organism>
<proteinExistence type="inferred from homology"/>
<protein>
    <recommendedName>
        <fullName evidence="8">DDE Tnp4 domain-containing protein</fullName>
    </recommendedName>
</protein>
<dbReference type="GO" id="GO:0016787">
    <property type="term" value="F:hydrolase activity"/>
    <property type="evidence" value="ECO:0007669"/>
    <property type="project" value="UniProtKB-KW"/>
</dbReference>
<evidence type="ECO:0000256" key="3">
    <source>
        <dbReference type="ARBA" id="ARBA00006958"/>
    </source>
</evidence>
<evidence type="ECO:0000256" key="6">
    <source>
        <dbReference type="ARBA" id="ARBA00022801"/>
    </source>
</evidence>
<keyword evidence="10" id="KW-1185">Reference proteome</keyword>
<dbReference type="InterPro" id="IPR027806">
    <property type="entry name" value="HARBI1_dom"/>
</dbReference>
<gene>
    <name evidence="9" type="ORF">Pmani_005119</name>
</gene>
<evidence type="ECO:0000256" key="5">
    <source>
        <dbReference type="ARBA" id="ARBA00022723"/>
    </source>
</evidence>
<keyword evidence="4" id="KW-0540">Nuclease</keyword>
<dbReference type="Pfam" id="PF13359">
    <property type="entry name" value="DDE_Tnp_4"/>
    <property type="match status" value="1"/>
</dbReference>
<evidence type="ECO:0000256" key="4">
    <source>
        <dbReference type="ARBA" id="ARBA00022722"/>
    </source>
</evidence>
<evidence type="ECO:0000313" key="10">
    <source>
        <dbReference type="Proteomes" id="UP001292094"/>
    </source>
</evidence>
<dbReference type="GO" id="GO:0004518">
    <property type="term" value="F:nuclease activity"/>
    <property type="evidence" value="ECO:0007669"/>
    <property type="project" value="UniProtKB-KW"/>
</dbReference>
<keyword evidence="6" id="KW-0378">Hydrolase</keyword>
<dbReference type="InterPro" id="IPR045249">
    <property type="entry name" value="HARBI1-like"/>
</dbReference>
<sequence>MRVSKSQFRMILDMIQPSISKMDTRMRKAVTPQERLAITLRYLATGETQTSLSYQFRVSQNLISLIIPETCRALYEALQPIYMRMPRSQEEWRKVSQDFHRLWNYPLCLGVLDGKRVLLQKPAHSGSHYYDYKGNFSTTLLALVDADYKFLYADVGTNGRASDGGVWNICKLKEGIENEEIGIPPPANLPNSDVQVPYVIVGDDAFPLQKYLMKPYPGNDQSNKKHIHNYRLSRARRVSENAFGILSSRFQVFNKPIRTCPERANKVIQACLVLHNMLRTESPQAYSPPELLDQEDIQRRRMVVGQWHDHQHNALGDLQVIERRPKRDAMQVRDLFCTYFNNEGSVPWQNEMALLH</sequence>
<keyword evidence="7" id="KW-0539">Nucleus</keyword>
<comment type="subcellular location">
    <subcellularLocation>
        <location evidence="2">Nucleus</location>
    </subcellularLocation>
</comment>
<evidence type="ECO:0000256" key="2">
    <source>
        <dbReference type="ARBA" id="ARBA00004123"/>
    </source>
</evidence>
<dbReference type="PANTHER" id="PTHR22930:SF269">
    <property type="entry name" value="NUCLEASE HARBI1-LIKE PROTEIN"/>
    <property type="match status" value="1"/>
</dbReference>
<evidence type="ECO:0000259" key="8">
    <source>
        <dbReference type="Pfam" id="PF13359"/>
    </source>
</evidence>
<name>A0AAE1QCE5_9EUCA</name>
<keyword evidence="5" id="KW-0479">Metal-binding</keyword>
<comment type="similarity">
    <text evidence="3">Belongs to the HARBI1 family.</text>
</comment>
<evidence type="ECO:0000256" key="1">
    <source>
        <dbReference type="ARBA" id="ARBA00001968"/>
    </source>
</evidence>
<comment type="caution">
    <text evidence="9">The sequence shown here is derived from an EMBL/GenBank/DDBJ whole genome shotgun (WGS) entry which is preliminary data.</text>
</comment>